<gene>
    <name evidence="7" type="ORF">M992_2342</name>
</gene>
<dbReference type="EMBL" id="LGAA01000022">
    <property type="protein sequence ID" value="KPD02338.1"/>
    <property type="molecule type" value="Genomic_DNA"/>
</dbReference>
<protein>
    <recommendedName>
        <fullName evidence="2 5">Basal-body rod modification protein FlgD</fullName>
    </recommendedName>
</protein>
<dbReference type="Gene3D" id="2.30.30.910">
    <property type="match status" value="1"/>
</dbReference>
<dbReference type="InterPro" id="IPR025965">
    <property type="entry name" value="FlgD/Vpr_Ig-like"/>
</dbReference>
<feature type="domain" description="FlgD/Vpr Ig-like" evidence="6">
    <location>
        <begin position="122"/>
        <end position="190"/>
    </location>
</feature>
<evidence type="ECO:0000313" key="8">
    <source>
        <dbReference type="Proteomes" id="UP000053226"/>
    </source>
</evidence>
<evidence type="ECO:0000313" key="7">
    <source>
        <dbReference type="EMBL" id="KPD02338.1"/>
    </source>
</evidence>
<proteinExistence type="inferred from homology"/>
<dbReference type="Gene3D" id="2.60.40.4070">
    <property type="match status" value="1"/>
</dbReference>
<sequence length="233" mass="25633">MGFAASINEVRSNGHIGESTQNNKAVKEESLEQNFLNMLLTQLKNQDPTNPMQNHEMTSQIAQIKTVQGIESLNQTVNNLAGKIESKKYLDAIALKDKDVMFRGNSITLGQMTAEGRDNTLSQPFGFELFSPAQQIMLTIEDKQGNVVQHIEEDLPMSAGVYHYRWNGQGLDGSVHPPGKYTFSITAKNENGVIATVPLMHGRVSSVSNNAQGTQLAVGFNKTISLDEVREIL</sequence>
<evidence type="ECO:0000256" key="2">
    <source>
        <dbReference type="ARBA" id="ARBA00016013"/>
    </source>
</evidence>
<accession>A0A0N0Z9J8</accession>
<keyword evidence="3 5" id="KW-1005">Bacterial flagellum biogenesis</keyword>
<comment type="caution">
    <text evidence="7">The sequence shown here is derived from an EMBL/GenBank/DDBJ whole genome shotgun (WGS) entry which is preliminary data.</text>
</comment>
<evidence type="ECO:0000256" key="3">
    <source>
        <dbReference type="ARBA" id="ARBA00022795"/>
    </source>
</evidence>
<evidence type="ECO:0000256" key="5">
    <source>
        <dbReference type="RuleBase" id="RU362076"/>
    </source>
</evidence>
<comment type="function">
    <text evidence="4 5">Required for flagellar hook formation. May act as a scaffolding protein.</text>
</comment>
<dbReference type="Proteomes" id="UP000053226">
    <property type="component" value="Unassembled WGS sequence"/>
</dbReference>
<dbReference type="Pfam" id="PF13860">
    <property type="entry name" value="FlgD_ig"/>
    <property type="match status" value="1"/>
</dbReference>
<name>A0A0N0Z9J8_9GAMM</name>
<dbReference type="RefSeq" id="WP_053908752.1">
    <property type="nucleotide sequence ID" value="NZ_CAWMUS010000022.1"/>
</dbReference>
<evidence type="ECO:0000256" key="4">
    <source>
        <dbReference type="ARBA" id="ARBA00024746"/>
    </source>
</evidence>
<evidence type="ECO:0000256" key="1">
    <source>
        <dbReference type="ARBA" id="ARBA00010577"/>
    </source>
</evidence>
<dbReference type="GO" id="GO:0044781">
    <property type="term" value="P:bacterial-type flagellum organization"/>
    <property type="evidence" value="ECO:0007669"/>
    <property type="project" value="UniProtKB-UniRule"/>
</dbReference>
<keyword evidence="7" id="KW-0969">Cilium</keyword>
<dbReference type="Pfam" id="PF03963">
    <property type="entry name" value="FlgD"/>
    <property type="match status" value="1"/>
</dbReference>
<comment type="similarity">
    <text evidence="1 5">Belongs to the FlgD family.</text>
</comment>
<keyword evidence="7" id="KW-0282">Flagellum</keyword>
<organism evidence="7 8">
    <name type="scientific">Moellerella wisconsensis ATCC 35017</name>
    <dbReference type="NCBI Taxonomy" id="1354267"/>
    <lineage>
        <taxon>Bacteria</taxon>
        <taxon>Pseudomonadati</taxon>
        <taxon>Pseudomonadota</taxon>
        <taxon>Gammaproteobacteria</taxon>
        <taxon>Enterobacterales</taxon>
        <taxon>Morganellaceae</taxon>
        <taxon>Moellerella</taxon>
    </lineage>
</organism>
<reference evidence="7 8" key="1">
    <citation type="submission" date="2015-07" db="EMBL/GenBank/DDBJ databases">
        <title>ATOL: Assembling a taxonomically balanced genome-scale reconstruction of the evolutionary history of the Enterobacteriaceae.</title>
        <authorList>
            <person name="Plunkett G.III."/>
            <person name="Neeno-Eckwall E.C."/>
            <person name="Glasner J.D."/>
            <person name="Perna N.T."/>
        </authorList>
    </citation>
    <scope>NUCLEOTIDE SEQUENCE [LARGE SCALE GENOMIC DNA]</scope>
    <source>
        <strain evidence="7 8">ATCC 35017</strain>
    </source>
</reference>
<dbReference type="InterPro" id="IPR005648">
    <property type="entry name" value="FlgD"/>
</dbReference>
<keyword evidence="8" id="KW-1185">Reference proteome</keyword>
<evidence type="ECO:0000259" key="6">
    <source>
        <dbReference type="Pfam" id="PF13860"/>
    </source>
</evidence>
<dbReference type="AlphaFoldDB" id="A0A0N0Z9J8"/>
<keyword evidence="7" id="KW-0966">Cell projection</keyword>
<dbReference type="OrthoDB" id="9785233at2"/>